<protein>
    <recommendedName>
        <fullName evidence="3">Dihydrodipicolinate synthase family protein</fullName>
    </recommendedName>
</protein>
<reference evidence="2" key="1">
    <citation type="submission" date="2018-05" db="EMBL/GenBank/DDBJ databases">
        <authorList>
            <person name="Lanie J.A."/>
            <person name="Ng W.-L."/>
            <person name="Kazmierczak K.M."/>
            <person name="Andrzejewski T.M."/>
            <person name="Davidsen T.M."/>
            <person name="Wayne K.J."/>
            <person name="Tettelin H."/>
            <person name="Glass J.I."/>
            <person name="Rusch D."/>
            <person name="Podicherti R."/>
            <person name="Tsui H.-C.T."/>
            <person name="Winkler M.E."/>
        </authorList>
    </citation>
    <scope>NUCLEOTIDE SEQUENCE</scope>
</reference>
<dbReference type="Pfam" id="PF00701">
    <property type="entry name" value="DHDPS"/>
    <property type="match status" value="1"/>
</dbReference>
<dbReference type="PANTHER" id="PTHR12128">
    <property type="entry name" value="DIHYDRODIPICOLINATE SYNTHASE"/>
    <property type="match status" value="1"/>
</dbReference>
<dbReference type="PANTHER" id="PTHR12128:SF66">
    <property type="entry name" value="4-HYDROXY-2-OXOGLUTARATE ALDOLASE, MITOCHONDRIAL"/>
    <property type="match status" value="1"/>
</dbReference>
<dbReference type="AlphaFoldDB" id="A0A382JMT3"/>
<dbReference type="GO" id="GO:0008840">
    <property type="term" value="F:4-hydroxy-tetrahydrodipicolinate synthase activity"/>
    <property type="evidence" value="ECO:0007669"/>
    <property type="project" value="TreeGrafter"/>
</dbReference>
<name>A0A382JMT3_9ZZZZ</name>
<proteinExistence type="predicted"/>
<evidence type="ECO:0000256" key="1">
    <source>
        <dbReference type="ARBA" id="ARBA00023239"/>
    </source>
</evidence>
<dbReference type="CDD" id="cd00408">
    <property type="entry name" value="DHDPS-like"/>
    <property type="match status" value="1"/>
</dbReference>
<evidence type="ECO:0008006" key="3">
    <source>
        <dbReference type="Google" id="ProtNLM"/>
    </source>
</evidence>
<accession>A0A382JMT3</accession>
<dbReference type="EMBL" id="UINC01074863">
    <property type="protein sequence ID" value="SVC12483.1"/>
    <property type="molecule type" value="Genomic_DNA"/>
</dbReference>
<dbReference type="InterPro" id="IPR013785">
    <property type="entry name" value="Aldolase_TIM"/>
</dbReference>
<dbReference type="PIRSF" id="PIRSF001365">
    <property type="entry name" value="DHDPS"/>
    <property type="match status" value="1"/>
</dbReference>
<organism evidence="2">
    <name type="scientific">marine metagenome</name>
    <dbReference type="NCBI Taxonomy" id="408172"/>
    <lineage>
        <taxon>unclassified sequences</taxon>
        <taxon>metagenomes</taxon>
        <taxon>ecological metagenomes</taxon>
    </lineage>
</organism>
<sequence>MAAERDFHGIHFMLPTPFDQNGDVDTTSFARLVAGARTAKCTGVVTLGVMGEAQRLADSERGPIIDAVIKAANNDLTVTVGVSAESGRSLASRVRDAQSAGATAVMAAPAKMAKPNSASTFNYYEAAQEVTQIPMVIQDLPEQTGVHLEPEFIGKLHTELPEAKYLKLEDPPTPQKITRVINATGAHMGVFGGLGGAFLFEELQRGAIGTMTGFAYPEVLVSIYNYLRQNNIERARNIFYSWLPLIRYENSVGIGLAIRKELMKRRGFIQTADVRSPTVPIDTRTEEELNDLLEALDMNIIGL</sequence>
<dbReference type="GO" id="GO:0005829">
    <property type="term" value="C:cytosol"/>
    <property type="evidence" value="ECO:0007669"/>
    <property type="project" value="TreeGrafter"/>
</dbReference>
<dbReference type="SUPFAM" id="SSF51569">
    <property type="entry name" value="Aldolase"/>
    <property type="match status" value="1"/>
</dbReference>
<evidence type="ECO:0000313" key="2">
    <source>
        <dbReference type="EMBL" id="SVC12483.1"/>
    </source>
</evidence>
<dbReference type="Gene3D" id="3.20.20.70">
    <property type="entry name" value="Aldolase class I"/>
    <property type="match status" value="1"/>
</dbReference>
<dbReference type="InterPro" id="IPR002220">
    <property type="entry name" value="DapA-like"/>
</dbReference>
<keyword evidence="1" id="KW-0456">Lyase</keyword>
<dbReference type="SMART" id="SM01130">
    <property type="entry name" value="DHDPS"/>
    <property type="match status" value="1"/>
</dbReference>
<gene>
    <name evidence="2" type="ORF">METZ01_LOCUS265337</name>
</gene>